<evidence type="ECO:0000256" key="4">
    <source>
        <dbReference type="ARBA" id="ARBA00023316"/>
    </source>
</evidence>
<dbReference type="GO" id="GO:0005886">
    <property type="term" value="C:plasma membrane"/>
    <property type="evidence" value="ECO:0007669"/>
    <property type="project" value="TreeGrafter"/>
</dbReference>
<name>A0A024FXI5_9STRA</name>
<dbReference type="PANTHER" id="PTHR31361:SF1">
    <property type="entry name" value="BETA-GLUCAN SYNTHESIS-ASSOCIATED PROTEIN KRE6-RELATED"/>
    <property type="match status" value="1"/>
</dbReference>
<keyword evidence="3" id="KW-0325">Glycoprotein</keyword>
<dbReference type="Proteomes" id="UP000053237">
    <property type="component" value="Unassembled WGS sequence"/>
</dbReference>
<keyword evidence="8" id="KW-1185">Reference proteome</keyword>
<evidence type="ECO:0000256" key="1">
    <source>
        <dbReference type="ARBA" id="ARBA00004370"/>
    </source>
</evidence>
<dbReference type="Pfam" id="PF03935">
    <property type="entry name" value="SKN1_KRE6_Sbg1"/>
    <property type="match status" value="3"/>
</dbReference>
<feature type="chain" id="PRO_5001531980" description="GH16 domain-containing protein" evidence="6">
    <location>
        <begin position="25"/>
        <end position="707"/>
    </location>
</feature>
<dbReference type="EMBL" id="CAIX01000001">
    <property type="protein sequence ID" value="CCI39225.1"/>
    <property type="molecule type" value="Genomic_DNA"/>
</dbReference>
<proteinExistence type="predicted"/>
<dbReference type="GO" id="GO:0006078">
    <property type="term" value="P:(1-&gt;6)-beta-D-glucan biosynthetic process"/>
    <property type="evidence" value="ECO:0007669"/>
    <property type="project" value="TreeGrafter"/>
</dbReference>
<keyword evidence="6" id="KW-0732">Signal</keyword>
<dbReference type="SUPFAM" id="SSF49899">
    <property type="entry name" value="Concanavalin A-like lectins/glucanases"/>
    <property type="match status" value="1"/>
</dbReference>
<evidence type="ECO:0000256" key="5">
    <source>
        <dbReference type="SAM" id="Phobius"/>
    </source>
</evidence>
<organism evidence="7 8">
    <name type="scientific">Albugo candida</name>
    <dbReference type="NCBI Taxonomy" id="65357"/>
    <lineage>
        <taxon>Eukaryota</taxon>
        <taxon>Sar</taxon>
        <taxon>Stramenopiles</taxon>
        <taxon>Oomycota</taxon>
        <taxon>Peronosporomycetes</taxon>
        <taxon>Albuginales</taxon>
        <taxon>Albuginaceae</taxon>
        <taxon>Albugo</taxon>
    </lineage>
</organism>
<dbReference type="OrthoDB" id="412647at2759"/>
<dbReference type="PANTHER" id="PTHR31361">
    <property type="entry name" value="BETA-GLUCAN SYNTHESIS-ASSOCIATED PROTEIN KRE6-RELATED"/>
    <property type="match status" value="1"/>
</dbReference>
<comment type="subcellular location">
    <subcellularLocation>
        <location evidence="1">Membrane</location>
    </subcellularLocation>
</comment>
<feature type="transmembrane region" description="Helical" evidence="5">
    <location>
        <begin position="676"/>
        <end position="699"/>
    </location>
</feature>
<dbReference type="InterPro" id="IPR013320">
    <property type="entry name" value="ConA-like_dom_sf"/>
</dbReference>
<keyword evidence="2 5" id="KW-0472">Membrane</keyword>
<dbReference type="Gene3D" id="2.60.120.200">
    <property type="match status" value="2"/>
</dbReference>
<sequence length="707" mass="79106">MFAQLWQYLRSCFILYAFIADAISTNNLETVSGIGTWVDVATPMEKHSYVSSRGQFWELVMSDEFNDNISGEKRRFDAGYDHLWTSLEKPDGVNGALEVYSHNMTQVNCENDVCFLEIKVIEDVQNVTIFNQYLHPPSFTNITFFYRSAMLQTWNKFCFQGGMLEVKAQLPASMNEKSRNPDLARGPTAPVKELEFYPAWPGIWMMGNLGRAIFSASTQRMWPFSYNDCNEKVFNSSNQRISACDPNPGFGLHPNQGRGAPEIDLIEGGGSIVSSSIQVAPGMPKHYRRIEPDPKLEVGGDTSCKYSATCVTPGANQPNIPSQIYAQRKHKSWYEGLRYSSNNFCARDQKLKQDLRSILKSLSHSITENNCSVTTCPASNDIQSDLGFIDGDVHRGHWGVNSQGTCFSAINAYDGTHLCDPDNQDANCLNPRLPTTAPTNSMPSFNYQMDALSANWPIHVGGYTSFMTYQIEWVMGPNGYVRWMLENLPLFEIPASSVLNVPQDSDQSNPKKIMPEEPMYLILNVAVSGSWGATPPNVGRPCRGNGSDEKVNRICDGFPMYLKIDYIRLYQDLSNQSTMAVGCDPPTHPTHEWIESHIEEYEDYDNKLVQVQGGASCRDTNDCTAKLQNSHPVRTGTCTRRRCVCTSKYWGGPRCTTATYPAMKSSTLTQTFGPSLPIAVMVAMITLVATFLALLNSLFEKHKKCKK</sequence>
<comment type="caution">
    <text evidence="7">The sequence shown here is derived from an EMBL/GenBank/DDBJ whole genome shotgun (WGS) entry which is preliminary data.</text>
</comment>
<protein>
    <recommendedName>
        <fullName evidence="9">GH16 domain-containing protein</fullName>
    </recommendedName>
</protein>
<gene>
    <name evidence="7" type="ORF">BN9_000080</name>
</gene>
<evidence type="ECO:0000256" key="3">
    <source>
        <dbReference type="ARBA" id="ARBA00023180"/>
    </source>
</evidence>
<evidence type="ECO:0008006" key="9">
    <source>
        <dbReference type="Google" id="ProtNLM"/>
    </source>
</evidence>
<evidence type="ECO:0000256" key="2">
    <source>
        <dbReference type="ARBA" id="ARBA00023136"/>
    </source>
</evidence>
<reference evidence="7 8" key="1">
    <citation type="submission" date="2012-05" db="EMBL/GenBank/DDBJ databases">
        <title>Recombination and specialization in a pathogen metapopulation.</title>
        <authorList>
            <person name="Gardiner A."/>
            <person name="Kemen E."/>
            <person name="Schultz-Larsen T."/>
            <person name="MacLean D."/>
            <person name="Van Oosterhout C."/>
            <person name="Jones J.D.G."/>
        </authorList>
    </citation>
    <scope>NUCLEOTIDE SEQUENCE [LARGE SCALE GENOMIC DNA]</scope>
    <source>
        <strain evidence="7 8">Ac Nc2</strain>
    </source>
</reference>
<dbReference type="AlphaFoldDB" id="A0A024FXI5"/>
<feature type="signal peptide" evidence="6">
    <location>
        <begin position="1"/>
        <end position="24"/>
    </location>
</feature>
<dbReference type="InParanoid" id="A0A024FXI5"/>
<evidence type="ECO:0000313" key="8">
    <source>
        <dbReference type="Proteomes" id="UP000053237"/>
    </source>
</evidence>
<dbReference type="FunFam" id="2.60.120.200:FF:000157">
    <property type="entry name" value="Beta-glucan synthesis-associated protein SKN1"/>
    <property type="match status" value="1"/>
</dbReference>
<accession>A0A024FXI5</accession>
<evidence type="ECO:0000313" key="7">
    <source>
        <dbReference type="EMBL" id="CCI39225.1"/>
    </source>
</evidence>
<keyword evidence="5" id="KW-0812">Transmembrane</keyword>
<dbReference type="GO" id="GO:0071555">
    <property type="term" value="P:cell wall organization"/>
    <property type="evidence" value="ECO:0007669"/>
    <property type="project" value="UniProtKB-KW"/>
</dbReference>
<dbReference type="STRING" id="65357.A0A024FXI5"/>
<keyword evidence="5" id="KW-1133">Transmembrane helix</keyword>
<evidence type="ECO:0000256" key="6">
    <source>
        <dbReference type="SAM" id="SignalP"/>
    </source>
</evidence>
<dbReference type="GO" id="GO:0005789">
    <property type="term" value="C:endoplasmic reticulum membrane"/>
    <property type="evidence" value="ECO:0007669"/>
    <property type="project" value="TreeGrafter"/>
</dbReference>
<keyword evidence="4" id="KW-0961">Cell wall biogenesis/degradation</keyword>
<dbReference type="InterPro" id="IPR005629">
    <property type="entry name" value="Skn1/Kre6/Sbg1"/>
</dbReference>
<dbReference type="GO" id="GO:0015926">
    <property type="term" value="F:glucosidase activity"/>
    <property type="evidence" value="ECO:0007669"/>
    <property type="project" value="TreeGrafter"/>
</dbReference>